<dbReference type="NCBIfam" id="TIGR01662">
    <property type="entry name" value="HAD-SF-IIIA"/>
    <property type="match status" value="1"/>
</dbReference>
<reference evidence="1 2" key="1">
    <citation type="submission" date="2023-02" db="EMBL/GenBank/DDBJ databases">
        <title>Genome sequence of Lacticaseibacillus sp. KACC 23028.</title>
        <authorList>
            <person name="Kim S."/>
            <person name="Heo J."/>
            <person name="Kwon S.-W."/>
        </authorList>
    </citation>
    <scope>NUCLEOTIDE SEQUENCE [LARGE SCALE GENOMIC DNA]</scope>
    <source>
        <strain evidence="1 2">KACC 23028</strain>
    </source>
</reference>
<dbReference type="PANTHER" id="PTHR19288">
    <property type="entry name" value="4-NITROPHENYLPHOSPHATASE-RELATED"/>
    <property type="match status" value="1"/>
</dbReference>
<proteinExistence type="predicted"/>
<name>A0ABY7WTR1_9LACO</name>
<dbReference type="EMBL" id="CP117884">
    <property type="protein sequence ID" value="WDF83548.1"/>
    <property type="molecule type" value="Genomic_DNA"/>
</dbReference>
<dbReference type="InterPro" id="IPR023214">
    <property type="entry name" value="HAD_sf"/>
</dbReference>
<dbReference type="InterPro" id="IPR036412">
    <property type="entry name" value="HAD-like_sf"/>
</dbReference>
<sequence length="176" mass="19606">MALVTPTWMVKAIYKIRPATLKRLGIQAVLTDLDNTLIAWDNPNGTERLHNWLAEMQTAGITVMVVSNNSHQRVAKALAGLDLPFTARALKPLTVGIERAIKQLKLPKEACIMVGDQLMTDVIAGNSAGVRTVLVEPLVSTDQWNTLPNRFVEGFIKRHMKRQGTYKYLEDINDGQ</sequence>
<accession>A0ABY7WTR1</accession>
<protein>
    <submittedName>
        <fullName evidence="1">YqeG family HAD IIIA-type phosphatase</fullName>
    </submittedName>
</protein>
<keyword evidence="2" id="KW-1185">Reference proteome</keyword>
<dbReference type="SUPFAM" id="SSF56784">
    <property type="entry name" value="HAD-like"/>
    <property type="match status" value="1"/>
</dbReference>
<dbReference type="InterPro" id="IPR006549">
    <property type="entry name" value="HAD-SF_hydro_IIIA"/>
</dbReference>
<evidence type="ECO:0000313" key="2">
    <source>
        <dbReference type="Proteomes" id="UP001220377"/>
    </source>
</evidence>
<dbReference type="Proteomes" id="UP001220377">
    <property type="component" value="Chromosome"/>
</dbReference>
<dbReference type="PANTHER" id="PTHR19288:SF25">
    <property type="entry name" value="PHOSPHATIDYLGLYCEROPHOSPHATASE GEP4, MITOCHONDRIAL"/>
    <property type="match status" value="1"/>
</dbReference>
<dbReference type="RefSeq" id="WP_274261763.1">
    <property type="nucleotide sequence ID" value="NZ_CP117884.1"/>
</dbReference>
<evidence type="ECO:0000313" key="1">
    <source>
        <dbReference type="EMBL" id="WDF83548.1"/>
    </source>
</evidence>
<gene>
    <name evidence="1" type="ORF">PQ472_04760</name>
</gene>
<dbReference type="Pfam" id="PF00702">
    <property type="entry name" value="Hydrolase"/>
    <property type="match status" value="1"/>
</dbReference>
<organism evidence="1 2">
    <name type="scientific">Lacticaseibacillus pabuli</name>
    <dbReference type="NCBI Taxonomy" id="3025672"/>
    <lineage>
        <taxon>Bacteria</taxon>
        <taxon>Bacillati</taxon>
        <taxon>Bacillota</taxon>
        <taxon>Bacilli</taxon>
        <taxon>Lactobacillales</taxon>
        <taxon>Lactobacillaceae</taxon>
        <taxon>Lacticaseibacillus</taxon>
    </lineage>
</organism>
<dbReference type="Gene3D" id="3.40.50.1000">
    <property type="entry name" value="HAD superfamily/HAD-like"/>
    <property type="match status" value="1"/>
</dbReference>
<dbReference type="NCBIfam" id="TIGR01668">
    <property type="entry name" value="YqeG_hyp_ppase"/>
    <property type="match status" value="1"/>
</dbReference>
<dbReference type="InterPro" id="IPR010021">
    <property type="entry name" value="PGPP1/Gep4"/>
</dbReference>
<dbReference type="CDD" id="cd16416">
    <property type="entry name" value="HAD_BsYqeG-like"/>
    <property type="match status" value="1"/>
</dbReference>